<proteinExistence type="inferred from homology"/>
<evidence type="ECO:0000313" key="8">
    <source>
        <dbReference type="Proteomes" id="UP000032180"/>
    </source>
</evidence>
<reference evidence="7 8" key="1">
    <citation type="submission" date="2012-08" db="EMBL/GenBank/DDBJ databases">
        <title>Oryza genome evolution.</title>
        <authorList>
            <person name="Wing R.A."/>
        </authorList>
    </citation>
    <scope>NUCLEOTIDE SEQUENCE</scope>
</reference>
<feature type="domain" description="Cystatin" evidence="6">
    <location>
        <begin position="30"/>
        <end position="104"/>
    </location>
</feature>
<evidence type="ECO:0000313" key="7">
    <source>
        <dbReference type="EnsemblPlants" id="LPERR03G07190.1"/>
    </source>
</evidence>
<dbReference type="SUPFAM" id="SSF54403">
    <property type="entry name" value="Cystatin/monellin"/>
    <property type="match status" value="1"/>
</dbReference>
<dbReference type="Gramene" id="LPERR03G07190.1">
    <property type="protein sequence ID" value="LPERR03G07190.1"/>
    <property type="gene ID" value="LPERR03G07190"/>
</dbReference>
<evidence type="ECO:0000256" key="5">
    <source>
        <dbReference type="SAM" id="SignalP"/>
    </source>
</evidence>
<name>A0A0D9VR25_9ORYZ</name>
<dbReference type="Pfam" id="PF16845">
    <property type="entry name" value="SQAPI"/>
    <property type="match status" value="1"/>
</dbReference>
<dbReference type="Proteomes" id="UP000032180">
    <property type="component" value="Chromosome 3"/>
</dbReference>
<evidence type="ECO:0000256" key="4">
    <source>
        <dbReference type="ARBA" id="ARBA00022821"/>
    </source>
</evidence>
<dbReference type="GO" id="GO:0004869">
    <property type="term" value="F:cysteine-type endopeptidase inhibitor activity"/>
    <property type="evidence" value="ECO:0007669"/>
    <property type="project" value="UniProtKB-KW"/>
</dbReference>
<evidence type="ECO:0000256" key="2">
    <source>
        <dbReference type="ARBA" id="ARBA00022690"/>
    </source>
</evidence>
<dbReference type="HOGENOM" id="CLU_113093_2_1_1"/>
<dbReference type="InterPro" id="IPR046350">
    <property type="entry name" value="Cystatin_sf"/>
</dbReference>
<sequence length="106" mass="11564">MRTSTILFAAVAVAIAVFATVASAGLEPADDAHAQELGKWAVEEFARERHLIGFTFNRVTAGQKAEADGGVYYYLELEATSIHARYKAVVFEKGSSRTLLSFDNIH</sequence>
<dbReference type="GO" id="GO:0006952">
    <property type="term" value="P:defense response"/>
    <property type="evidence" value="ECO:0007669"/>
    <property type="project" value="UniProtKB-KW"/>
</dbReference>
<evidence type="ECO:0000256" key="3">
    <source>
        <dbReference type="ARBA" id="ARBA00022704"/>
    </source>
</evidence>
<dbReference type="InterPro" id="IPR027214">
    <property type="entry name" value="Cystatin"/>
</dbReference>
<reference evidence="7" key="3">
    <citation type="submission" date="2015-04" db="UniProtKB">
        <authorList>
            <consortium name="EnsemblPlants"/>
        </authorList>
    </citation>
    <scope>IDENTIFICATION</scope>
</reference>
<dbReference type="EnsemblPlants" id="LPERR03G07190.1">
    <property type="protein sequence ID" value="LPERR03G07190.1"/>
    <property type="gene ID" value="LPERR03G07190"/>
</dbReference>
<feature type="signal peptide" evidence="5">
    <location>
        <begin position="1"/>
        <end position="24"/>
    </location>
</feature>
<keyword evidence="4" id="KW-0611">Plant defense</keyword>
<evidence type="ECO:0000259" key="6">
    <source>
        <dbReference type="Pfam" id="PF16845"/>
    </source>
</evidence>
<keyword evidence="8" id="KW-1185">Reference proteome</keyword>
<evidence type="ECO:0000256" key="1">
    <source>
        <dbReference type="ARBA" id="ARBA00007233"/>
    </source>
</evidence>
<reference evidence="8" key="2">
    <citation type="submission" date="2013-12" db="EMBL/GenBank/DDBJ databases">
        <authorList>
            <person name="Yu Y."/>
            <person name="Lee S."/>
            <person name="de Baynast K."/>
            <person name="Wissotski M."/>
            <person name="Liu L."/>
            <person name="Talag J."/>
            <person name="Goicoechea J."/>
            <person name="Angelova A."/>
            <person name="Jetty R."/>
            <person name="Kudrna D."/>
            <person name="Golser W."/>
            <person name="Rivera L."/>
            <person name="Zhang J."/>
            <person name="Wing R."/>
        </authorList>
    </citation>
    <scope>NUCLEOTIDE SEQUENCE</scope>
</reference>
<protein>
    <recommendedName>
        <fullName evidence="6">Cystatin domain-containing protein</fullName>
    </recommendedName>
</protein>
<dbReference type="InterPro" id="IPR000010">
    <property type="entry name" value="Cystatin_dom"/>
</dbReference>
<dbReference type="STRING" id="77586.A0A0D9VR25"/>
<feature type="chain" id="PRO_5018574770" description="Cystatin domain-containing protein" evidence="5">
    <location>
        <begin position="25"/>
        <end position="106"/>
    </location>
</feature>
<keyword evidence="3" id="KW-0789">Thiol protease inhibitor</keyword>
<keyword evidence="2" id="KW-0646">Protease inhibitor</keyword>
<dbReference type="AlphaFoldDB" id="A0A0D9VR25"/>
<keyword evidence="5" id="KW-0732">Signal</keyword>
<dbReference type="Gene3D" id="3.10.450.10">
    <property type="match status" value="1"/>
</dbReference>
<accession>A0A0D9VR25</accession>
<comment type="similarity">
    <text evidence="1">Belongs to the cystatin family. Phytocystatin subfamily.</text>
</comment>
<organism evidence="7 8">
    <name type="scientific">Leersia perrieri</name>
    <dbReference type="NCBI Taxonomy" id="77586"/>
    <lineage>
        <taxon>Eukaryota</taxon>
        <taxon>Viridiplantae</taxon>
        <taxon>Streptophyta</taxon>
        <taxon>Embryophyta</taxon>
        <taxon>Tracheophyta</taxon>
        <taxon>Spermatophyta</taxon>
        <taxon>Magnoliopsida</taxon>
        <taxon>Liliopsida</taxon>
        <taxon>Poales</taxon>
        <taxon>Poaceae</taxon>
        <taxon>BOP clade</taxon>
        <taxon>Oryzoideae</taxon>
        <taxon>Oryzeae</taxon>
        <taxon>Oryzinae</taxon>
        <taxon>Leersia</taxon>
    </lineage>
</organism>
<dbReference type="PANTHER" id="PTHR47116">
    <property type="entry name" value="PHLOEM FILAMENT PROTEIN"/>
    <property type="match status" value="1"/>
</dbReference>